<keyword evidence="2" id="KW-1185">Reference proteome</keyword>
<name>A0ACC2SAH0_9FUNG</name>
<comment type="caution">
    <text evidence="1">The sequence shown here is derived from an EMBL/GenBank/DDBJ whole genome shotgun (WGS) entry which is preliminary data.</text>
</comment>
<organism evidence="1 2">
    <name type="scientific">Entomophthora muscae</name>
    <dbReference type="NCBI Taxonomy" id="34485"/>
    <lineage>
        <taxon>Eukaryota</taxon>
        <taxon>Fungi</taxon>
        <taxon>Fungi incertae sedis</taxon>
        <taxon>Zoopagomycota</taxon>
        <taxon>Entomophthoromycotina</taxon>
        <taxon>Entomophthoromycetes</taxon>
        <taxon>Entomophthorales</taxon>
        <taxon>Entomophthoraceae</taxon>
        <taxon>Entomophthora</taxon>
    </lineage>
</organism>
<accession>A0ACC2SAH0</accession>
<dbReference type="EMBL" id="QTSX02005694">
    <property type="protein sequence ID" value="KAJ9059162.1"/>
    <property type="molecule type" value="Genomic_DNA"/>
</dbReference>
<evidence type="ECO:0000313" key="1">
    <source>
        <dbReference type="EMBL" id="KAJ9059162.1"/>
    </source>
</evidence>
<gene>
    <name evidence="1" type="ORF">DSO57_1005371</name>
</gene>
<sequence>MVLVVSPRPNWAPLPAFSLNYEQACAASFSLLYTGTVALHTIPGLCPGYASKDLYSFFLDFGLYPVLMESMKCFNIFDYSLLGN</sequence>
<dbReference type="Proteomes" id="UP001165960">
    <property type="component" value="Unassembled WGS sequence"/>
</dbReference>
<proteinExistence type="predicted"/>
<protein>
    <submittedName>
        <fullName evidence="1">Uncharacterized protein</fullName>
    </submittedName>
</protein>
<evidence type="ECO:0000313" key="2">
    <source>
        <dbReference type="Proteomes" id="UP001165960"/>
    </source>
</evidence>
<reference evidence="1" key="1">
    <citation type="submission" date="2022-04" db="EMBL/GenBank/DDBJ databases">
        <title>Genome of the entomopathogenic fungus Entomophthora muscae.</title>
        <authorList>
            <person name="Elya C."/>
            <person name="Lovett B.R."/>
            <person name="Lee E."/>
            <person name="Macias A.M."/>
            <person name="Hajek A.E."/>
            <person name="De Bivort B.L."/>
            <person name="Kasson M.T."/>
            <person name="De Fine Licht H.H."/>
            <person name="Stajich J.E."/>
        </authorList>
    </citation>
    <scope>NUCLEOTIDE SEQUENCE</scope>
    <source>
        <strain evidence="1">Berkeley</strain>
    </source>
</reference>